<dbReference type="AlphaFoldDB" id="A0A3P7WH96"/>
<reference evidence="1 2" key="1">
    <citation type="submission" date="2018-11" db="EMBL/GenBank/DDBJ databases">
        <authorList>
            <consortium name="Pathogen Informatics"/>
        </authorList>
    </citation>
    <scope>NUCLEOTIDE SEQUENCE [LARGE SCALE GENOMIC DNA]</scope>
</reference>
<evidence type="ECO:0000313" key="2">
    <source>
        <dbReference type="Proteomes" id="UP000280834"/>
    </source>
</evidence>
<name>A0A3P7WH96_9BILA</name>
<sequence length="47" mass="5395">MYGAIGLPRENSLSRFSTAFRSSFSSWAIFSFSDVRYGFQRPFPPLL</sequence>
<dbReference type="Proteomes" id="UP000280834">
    <property type="component" value="Unassembled WGS sequence"/>
</dbReference>
<organism evidence="1 2">
    <name type="scientific">Brugia timori</name>
    <dbReference type="NCBI Taxonomy" id="42155"/>
    <lineage>
        <taxon>Eukaryota</taxon>
        <taxon>Metazoa</taxon>
        <taxon>Ecdysozoa</taxon>
        <taxon>Nematoda</taxon>
        <taxon>Chromadorea</taxon>
        <taxon>Rhabditida</taxon>
        <taxon>Spirurina</taxon>
        <taxon>Spiruromorpha</taxon>
        <taxon>Filarioidea</taxon>
        <taxon>Onchocercidae</taxon>
        <taxon>Brugia</taxon>
    </lineage>
</organism>
<keyword evidence="2" id="KW-1185">Reference proteome</keyword>
<gene>
    <name evidence="1" type="ORF">BTMF_LOCUS2615</name>
</gene>
<proteinExistence type="predicted"/>
<dbReference type="EMBL" id="UZAG01002194">
    <property type="protein sequence ID" value="VDO12945.1"/>
    <property type="molecule type" value="Genomic_DNA"/>
</dbReference>
<evidence type="ECO:0000313" key="1">
    <source>
        <dbReference type="EMBL" id="VDO12945.1"/>
    </source>
</evidence>
<accession>A0A3P7WH96</accession>
<protein>
    <submittedName>
        <fullName evidence="1">Uncharacterized protein</fullName>
    </submittedName>
</protein>